<reference evidence="1 2" key="1">
    <citation type="submission" date="2019-02" db="EMBL/GenBank/DDBJ databases">
        <title>Deep-cultivation of Planctomycetes and their phenomic and genomic characterization uncovers novel biology.</title>
        <authorList>
            <person name="Wiegand S."/>
            <person name="Jogler M."/>
            <person name="Boedeker C."/>
            <person name="Pinto D."/>
            <person name="Vollmers J."/>
            <person name="Rivas-Marin E."/>
            <person name="Kohn T."/>
            <person name="Peeters S.H."/>
            <person name="Heuer A."/>
            <person name="Rast P."/>
            <person name="Oberbeckmann S."/>
            <person name="Bunk B."/>
            <person name="Jeske O."/>
            <person name="Meyerdierks A."/>
            <person name="Storesund J.E."/>
            <person name="Kallscheuer N."/>
            <person name="Luecker S."/>
            <person name="Lage O.M."/>
            <person name="Pohl T."/>
            <person name="Merkel B.J."/>
            <person name="Hornburger P."/>
            <person name="Mueller R.-W."/>
            <person name="Bruemmer F."/>
            <person name="Labrenz M."/>
            <person name="Spormann A.M."/>
            <person name="Op den Camp H."/>
            <person name="Overmann J."/>
            <person name="Amann R."/>
            <person name="Jetten M.S.M."/>
            <person name="Mascher T."/>
            <person name="Medema M.H."/>
            <person name="Devos D.P."/>
            <person name="Kaster A.-K."/>
            <person name="Ovreas L."/>
            <person name="Rohde M."/>
            <person name="Galperin M.Y."/>
            <person name="Jogler C."/>
        </authorList>
    </citation>
    <scope>NUCLEOTIDE SEQUENCE [LARGE SCALE GENOMIC DNA]</scope>
    <source>
        <strain evidence="1 2">K22_7</strain>
    </source>
</reference>
<organism evidence="1 2">
    <name type="scientific">Rubripirellula lacrimiformis</name>
    <dbReference type="NCBI Taxonomy" id="1930273"/>
    <lineage>
        <taxon>Bacteria</taxon>
        <taxon>Pseudomonadati</taxon>
        <taxon>Planctomycetota</taxon>
        <taxon>Planctomycetia</taxon>
        <taxon>Pirellulales</taxon>
        <taxon>Pirellulaceae</taxon>
        <taxon>Rubripirellula</taxon>
    </lineage>
</organism>
<gene>
    <name evidence="1" type="ORF">K227x_02820</name>
</gene>
<accession>A0A517N456</accession>
<dbReference type="EMBL" id="CP036525">
    <property type="protein sequence ID" value="QDT01913.1"/>
    <property type="molecule type" value="Genomic_DNA"/>
</dbReference>
<dbReference type="Proteomes" id="UP000318538">
    <property type="component" value="Chromosome"/>
</dbReference>
<sequence>MILLAGLFRSAQLPAIDQKDRRWQGKKFAGRRTHDYSLGGLTTSIRLREGLPVDEVSLKNEPVQTSRAEDLRYWHLR</sequence>
<evidence type="ECO:0000313" key="1">
    <source>
        <dbReference type="EMBL" id="QDT01913.1"/>
    </source>
</evidence>
<proteinExistence type="predicted"/>
<dbReference type="KEGG" id="rlc:K227x_02820"/>
<name>A0A517N456_9BACT</name>
<evidence type="ECO:0000313" key="2">
    <source>
        <dbReference type="Proteomes" id="UP000318538"/>
    </source>
</evidence>
<dbReference type="AlphaFoldDB" id="A0A517N456"/>
<keyword evidence="2" id="KW-1185">Reference proteome</keyword>
<protein>
    <submittedName>
        <fullName evidence="1">Uncharacterized protein</fullName>
    </submittedName>
</protein>